<sequence>MHSSKEKKLSCNTHQTEHVQFATEPLFYQKIFGRHWQKGRIREVRIKHPFFIQCGGLTPWAPW</sequence>
<evidence type="ECO:0000313" key="1">
    <source>
        <dbReference type="EMBL" id="CAI9621246.1"/>
    </source>
</evidence>
<dbReference type="EMBL" id="CATNWA010021077">
    <property type="protein sequence ID" value="CAI9621246.1"/>
    <property type="molecule type" value="Genomic_DNA"/>
</dbReference>
<proteinExistence type="predicted"/>
<evidence type="ECO:0000313" key="2">
    <source>
        <dbReference type="Proteomes" id="UP001162483"/>
    </source>
</evidence>
<dbReference type="Proteomes" id="UP001162483">
    <property type="component" value="Unassembled WGS sequence"/>
</dbReference>
<gene>
    <name evidence="1" type="ORF">SPARVUS_LOCUS16123130</name>
</gene>
<name>A0ABN9HL60_9NEOB</name>
<organism evidence="1 2">
    <name type="scientific">Staurois parvus</name>
    <dbReference type="NCBI Taxonomy" id="386267"/>
    <lineage>
        <taxon>Eukaryota</taxon>
        <taxon>Metazoa</taxon>
        <taxon>Chordata</taxon>
        <taxon>Craniata</taxon>
        <taxon>Vertebrata</taxon>
        <taxon>Euteleostomi</taxon>
        <taxon>Amphibia</taxon>
        <taxon>Batrachia</taxon>
        <taxon>Anura</taxon>
        <taxon>Neobatrachia</taxon>
        <taxon>Ranoidea</taxon>
        <taxon>Ranidae</taxon>
        <taxon>Staurois</taxon>
    </lineage>
</organism>
<reference evidence="1" key="1">
    <citation type="submission" date="2023-05" db="EMBL/GenBank/DDBJ databases">
        <authorList>
            <person name="Stuckert A."/>
        </authorList>
    </citation>
    <scope>NUCLEOTIDE SEQUENCE</scope>
</reference>
<comment type="caution">
    <text evidence="1">The sequence shown here is derived from an EMBL/GenBank/DDBJ whole genome shotgun (WGS) entry which is preliminary data.</text>
</comment>
<protein>
    <submittedName>
        <fullName evidence="1">Uncharacterized protein</fullName>
    </submittedName>
</protein>
<accession>A0ABN9HL60</accession>
<keyword evidence="2" id="KW-1185">Reference proteome</keyword>